<proteinExistence type="predicted"/>
<dbReference type="EMBL" id="QNVT01000011">
    <property type="protein sequence ID" value="REC61903.1"/>
    <property type="molecule type" value="Genomic_DNA"/>
</dbReference>
<evidence type="ECO:0000313" key="2">
    <source>
        <dbReference type="Proteomes" id="UP000256686"/>
    </source>
</evidence>
<dbReference type="Gene3D" id="1.25.40.10">
    <property type="entry name" value="Tetratricopeptide repeat domain"/>
    <property type="match status" value="1"/>
</dbReference>
<dbReference type="AlphaFoldDB" id="A0A3D9C7P9"/>
<protein>
    <submittedName>
        <fullName evidence="1">Uncharacterized protein</fullName>
    </submittedName>
</protein>
<dbReference type="InterPro" id="IPR011990">
    <property type="entry name" value="TPR-like_helical_dom_sf"/>
</dbReference>
<keyword evidence="2" id="KW-1185">Reference proteome</keyword>
<gene>
    <name evidence="1" type="ORF">DRF65_12810</name>
</gene>
<evidence type="ECO:0000313" key="1">
    <source>
        <dbReference type="EMBL" id="REC61903.1"/>
    </source>
</evidence>
<dbReference type="RefSeq" id="WP_115971159.1">
    <property type="nucleotide sequence ID" value="NZ_QNVT01000011.1"/>
</dbReference>
<organism evidence="1 2">
    <name type="scientific">Chryseobacterium pennae</name>
    <dbReference type="NCBI Taxonomy" id="2258962"/>
    <lineage>
        <taxon>Bacteria</taxon>
        <taxon>Pseudomonadati</taxon>
        <taxon>Bacteroidota</taxon>
        <taxon>Flavobacteriia</taxon>
        <taxon>Flavobacteriales</taxon>
        <taxon>Weeksellaceae</taxon>
        <taxon>Chryseobacterium group</taxon>
        <taxon>Chryseobacterium</taxon>
    </lineage>
</organism>
<comment type="caution">
    <text evidence="1">The sequence shown here is derived from an EMBL/GenBank/DDBJ whole genome shotgun (WGS) entry which is preliminary data.</text>
</comment>
<reference evidence="2" key="1">
    <citation type="submission" date="2018-06" db="EMBL/GenBank/DDBJ databases">
        <authorList>
            <person name="Lum Nde A."/>
            <person name="Hugo C."/>
        </authorList>
    </citation>
    <scope>NUCLEOTIDE SEQUENCE [LARGE SCALE GENOMIC DNA]</scope>
    <source>
        <strain evidence="2">1_F178</strain>
    </source>
</reference>
<sequence length="374" mass="44111">MGLFDFFFKIFKREKKQQTDEGTFKNDFTHEVITTSLTEEISVPLEETTTPFTEETNTKSIEETPVELEETAFPLNEEGNRFDLEIIEAFRRYHCNPNLDVSFPLDDDRGNSISPHQAYGTLFKEWAGIQSKWDRISLFYQFWDQSQFEKLEQWQVIERFVKDRYSKKALQYFEESMSDKRQLTGEELVSLSKLHRVLLNNHAAKEYIETAYQNYPEDDAVKVEYATVLHIIGNHSEKESSHALFHEVLDKKIQQSDTESVFECFKFSEGYTDSSIFAMLYLINTEADNETWDYVSEEYYYCPVFRYEHAVQLAQTDQSLRALAKLTSLSQEFPWFRTALESTIGNIRSMRKQLNDPDFMEKELQEFQASLKNL</sequence>
<name>A0A3D9C7P9_9FLAO</name>
<accession>A0A3D9C7P9</accession>
<dbReference type="Proteomes" id="UP000256686">
    <property type="component" value="Unassembled WGS sequence"/>
</dbReference>